<dbReference type="GO" id="GO:0016788">
    <property type="term" value="F:hydrolase activity, acting on ester bonds"/>
    <property type="evidence" value="ECO:0007669"/>
    <property type="project" value="InterPro"/>
</dbReference>
<comment type="subunit">
    <text evidence="3">Homotetramer.</text>
</comment>
<dbReference type="AlphaFoldDB" id="A0A1F5VJK5"/>
<evidence type="ECO:0000313" key="9">
    <source>
        <dbReference type="Proteomes" id="UP000178943"/>
    </source>
</evidence>
<protein>
    <recommendedName>
        <fullName evidence="10">3-deoxy-D-manno-octulosonate 8-phosphate phosphatase</fullName>
    </recommendedName>
</protein>
<dbReference type="GO" id="GO:0008781">
    <property type="term" value="F:N-acylneuraminate cytidylyltransferase activity"/>
    <property type="evidence" value="ECO:0007669"/>
    <property type="project" value="TreeGrafter"/>
</dbReference>
<evidence type="ECO:0000256" key="6">
    <source>
        <dbReference type="ARBA" id="ARBA00022842"/>
    </source>
</evidence>
<evidence type="ECO:0000256" key="3">
    <source>
        <dbReference type="ARBA" id="ARBA00011881"/>
    </source>
</evidence>
<evidence type="ECO:0008006" key="10">
    <source>
        <dbReference type="Google" id="ProtNLM"/>
    </source>
</evidence>
<dbReference type="PANTHER" id="PTHR21485">
    <property type="entry name" value="HAD SUPERFAMILY MEMBERS CMAS AND KDSC"/>
    <property type="match status" value="1"/>
</dbReference>
<dbReference type="FunFam" id="3.40.50.1000:FF:000029">
    <property type="entry name" value="3-deoxy-D-manno-octulosonate 8-phosphate phosphatase KdsC"/>
    <property type="match status" value="1"/>
</dbReference>
<dbReference type="SUPFAM" id="SSF56784">
    <property type="entry name" value="HAD-like"/>
    <property type="match status" value="1"/>
</dbReference>
<proteinExistence type="inferred from homology"/>
<dbReference type="Gene3D" id="3.40.50.1000">
    <property type="entry name" value="HAD superfamily/HAD-like"/>
    <property type="match status" value="1"/>
</dbReference>
<dbReference type="PANTHER" id="PTHR21485:SF3">
    <property type="entry name" value="N-ACYLNEURAMINATE CYTIDYLYLTRANSFERASE"/>
    <property type="match status" value="1"/>
</dbReference>
<organism evidence="8 9">
    <name type="scientific">Candidatus Fischerbacteria bacterium RBG_13_37_8</name>
    <dbReference type="NCBI Taxonomy" id="1817863"/>
    <lineage>
        <taxon>Bacteria</taxon>
        <taxon>Candidatus Fischeribacteriota</taxon>
    </lineage>
</organism>
<dbReference type="GO" id="GO:0046872">
    <property type="term" value="F:metal ion binding"/>
    <property type="evidence" value="ECO:0007669"/>
    <property type="project" value="UniProtKB-KW"/>
</dbReference>
<dbReference type="SFLD" id="SFLDS00003">
    <property type="entry name" value="Haloacid_Dehalogenase"/>
    <property type="match status" value="1"/>
</dbReference>
<dbReference type="PIRSF" id="PIRSF006118">
    <property type="entry name" value="KDO8-P_Ptase"/>
    <property type="match status" value="1"/>
</dbReference>
<dbReference type="SFLD" id="SFLDG01136">
    <property type="entry name" value="C1.6:_Phosphoserine_Phosphatas"/>
    <property type="match status" value="1"/>
</dbReference>
<dbReference type="CDD" id="cd01630">
    <property type="entry name" value="HAD_KDO-like"/>
    <property type="match status" value="1"/>
</dbReference>
<gene>
    <name evidence="8" type="ORF">A2Y62_22230</name>
</gene>
<comment type="similarity">
    <text evidence="2">Belongs to the KdsC family.</text>
</comment>
<dbReference type="NCBIfam" id="TIGR01670">
    <property type="entry name" value="KdsC-phosphatas"/>
    <property type="match status" value="1"/>
</dbReference>
<dbReference type="InterPro" id="IPR023214">
    <property type="entry name" value="HAD_sf"/>
</dbReference>
<evidence type="ECO:0000256" key="7">
    <source>
        <dbReference type="PIRSR" id="PIRSR006118-2"/>
    </source>
</evidence>
<dbReference type="InterPro" id="IPR010023">
    <property type="entry name" value="KdsC_fam"/>
</dbReference>
<dbReference type="Pfam" id="PF08282">
    <property type="entry name" value="Hydrolase_3"/>
    <property type="match status" value="1"/>
</dbReference>
<accession>A0A1F5VJK5</accession>
<keyword evidence="5" id="KW-0378">Hydrolase</keyword>
<comment type="cofactor">
    <cofactor evidence="1 7">
        <name>Mg(2+)</name>
        <dbReference type="ChEBI" id="CHEBI:18420"/>
    </cofactor>
</comment>
<evidence type="ECO:0000256" key="1">
    <source>
        <dbReference type="ARBA" id="ARBA00001946"/>
    </source>
</evidence>
<keyword evidence="6 7" id="KW-0460">Magnesium</keyword>
<evidence type="ECO:0000256" key="5">
    <source>
        <dbReference type="ARBA" id="ARBA00022801"/>
    </source>
</evidence>
<evidence type="ECO:0000256" key="2">
    <source>
        <dbReference type="ARBA" id="ARBA00005893"/>
    </source>
</evidence>
<dbReference type="InterPro" id="IPR050793">
    <property type="entry name" value="CMP-NeuNAc_synthase"/>
</dbReference>
<dbReference type="InterPro" id="IPR036412">
    <property type="entry name" value="HAD-like_sf"/>
</dbReference>
<sequence length="179" mass="19601">MAKGITLNIIQKAKKIRLFLMDVDGVLTDGKLYYYENGSIGRAFHIHDGMGIELAHLAGLTTGVISAKDSPSIKNRMEELKIKYIYLGADDKKAIITTIVQHDNFSLEEIAYIGDDLIDIPVFTLVGLSFAVANATKNTKLAADYVTYSEGGNGAVREALELILKAQGLFDNLIATYQK</sequence>
<dbReference type="SFLD" id="SFLDG01138">
    <property type="entry name" value="C1.6.2:_Deoxy-d-mannose-octulo"/>
    <property type="match status" value="1"/>
</dbReference>
<keyword evidence="4 7" id="KW-0479">Metal-binding</keyword>
<evidence type="ECO:0000313" key="8">
    <source>
        <dbReference type="EMBL" id="OGF63574.1"/>
    </source>
</evidence>
<feature type="binding site" evidence="7">
    <location>
        <position position="24"/>
    </location>
    <ligand>
        <name>substrate</name>
    </ligand>
</feature>
<dbReference type="EMBL" id="MFGW01000162">
    <property type="protein sequence ID" value="OGF63574.1"/>
    <property type="molecule type" value="Genomic_DNA"/>
</dbReference>
<feature type="binding site" evidence="7">
    <location>
        <position position="22"/>
    </location>
    <ligand>
        <name>Mg(2+)</name>
        <dbReference type="ChEBI" id="CHEBI:18420"/>
    </ligand>
</feature>
<comment type="caution">
    <text evidence="8">The sequence shown here is derived from an EMBL/GenBank/DDBJ whole genome shotgun (WGS) entry which is preliminary data.</text>
</comment>
<reference evidence="8 9" key="1">
    <citation type="journal article" date="2016" name="Nat. Commun.">
        <title>Thousands of microbial genomes shed light on interconnected biogeochemical processes in an aquifer system.</title>
        <authorList>
            <person name="Anantharaman K."/>
            <person name="Brown C.T."/>
            <person name="Hug L.A."/>
            <person name="Sharon I."/>
            <person name="Castelle C.J."/>
            <person name="Probst A.J."/>
            <person name="Thomas B.C."/>
            <person name="Singh A."/>
            <person name="Wilkins M.J."/>
            <person name="Karaoz U."/>
            <person name="Brodie E.L."/>
            <person name="Williams K.H."/>
            <person name="Hubbard S.S."/>
            <person name="Banfield J.F."/>
        </authorList>
    </citation>
    <scope>NUCLEOTIDE SEQUENCE [LARGE SCALE GENOMIC DNA]</scope>
</reference>
<feature type="binding site" evidence="7">
    <location>
        <position position="115"/>
    </location>
    <ligand>
        <name>Mg(2+)</name>
        <dbReference type="ChEBI" id="CHEBI:18420"/>
    </ligand>
</feature>
<dbReference type="Proteomes" id="UP000178943">
    <property type="component" value="Unassembled WGS sequence"/>
</dbReference>
<dbReference type="STRING" id="1817863.A2Y62_22230"/>
<evidence type="ECO:0000256" key="4">
    <source>
        <dbReference type="ARBA" id="ARBA00022723"/>
    </source>
</evidence>
<name>A0A1F5VJK5_9BACT</name>